<comment type="similarity">
    <text evidence="2">Belongs to the AB hydrolase superfamily. Epoxide hydrolase family.</text>
</comment>
<evidence type="ECO:0000313" key="4">
    <source>
        <dbReference type="EMBL" id="GFF21560.1"/>
    </source>
</evidence>
<name>A0A5M3ZE27_ASPTE</name>
<evidence type="ECO:0000256" key="1">
    <source>
        <dbReference type="ARBA" id="ARBA00022801"/>
    </source>
</evidence>
<dbReference type="InterPro" id="IPR029058">
    <property type="entry name" value="AB_hydrolase_fold"/>
</dbReference>
<dbReference type="VEuPathDB" id="FungiDB:ATEG_10093"/>
<protein>
    <submittedName>
        <fullName evidence="4">Epoxide hydrolase</fullName>
    </submittedName>
</protein>
<gene>
    <name evidence="4" type="ORF">ATEIFO6365_0015013100</name>
</gene>
<dbReference type="InterPro" id="IPR000073">
    <property type="entry name" value="AB_hydrolase_1"/>
</dbReference>
<reference evidence="4 5" key="1">
    <citation type="submission" date="2020-01" db="EMBL/GenBank/DDBJ databases">
        <title>Aspergillus terreus IFO 6365 whole genome shotgun sequence.</title>
        <authorList>
            <person name="Kanamasa S."/>
            <person name="Takahashi H."/>
        </authorList>
    </citation>
    <scope>NUCLEOTIDE SEQUENCE [LARGE SCALE GENOMIC DNA]</scope>
    <source>
        <strain evidence="4 5">IFO 6365</strain>
    </source>
</reference>
<evidence type="ECO:0000259" key="3">
    <source>
        <dbReference type="Pfam" id="PF00561"/>
    </source>
</evidence>
<dbReference type="EMBL" id="BLJY01000015">
    <property type="protein sequence ID" value="GFF21560.1"/>
    <property type="molecule type" value="Genomic_DNA"/>
</dbReference>
<feature type="domain" description="AB hydrolase-1" evidence="3">
    <location>
        <begin position="42"/>
        <end position="329"/>
    </location>
</feature>
<dbReference type="Proteomes" id="UP000452235">
    <property type="component" value="Unassembled WGS sequence"/>
</dbReference>
<dbReference type="SUPFAM" id="SSF53474">
    <property type="entry name" value="alpha/beta-Hydrolases"/>
    <property type="match status" value="1"/>
</dbReference>
<keyword evidence="1 4" id="KW-0378">Hydrolase</keyword>
<proteinExistence type="inferred from homology"/>
<dbReference type="OrthoDB" id="408373at2759"/>
<dbReference type="GO" id="GO:0016787">
    <property type="term" value="F:hydrolase activity"/>
    <property type="evidence" value="ECO:0007669"/>
    <property type="project" value="UniProtKB-KW"/>
</dbReference>
<dbReference type="PRINTS" id="PR00412">
    <property type="entry name" value="EPOXHYDRLASE"/>
</dbReference>
<dbReference type="PANTHER" id="PTHR43329">
    <property type="entry name" value="EPOXIDE HYDROLASE"/>
    <property type="match status" value="1"/>
</dbReference>
<keyword evidence="5" id="KW-1185">Reference proteome</keyword>
<dbReference type="Pfam" id="PF00561">
    <property type="entry name" value="Abhydrolase_1"/>
    <property type="match status" value="1"/>
</dbReference>
<dbReference type="AlphaFoldDB" id="A0A5M3ZE27"/>
<organism evidence="4 5">
    <name type="scientific">Aspergillus terreus</name>
    <dbReference type="NCBI Taxonomy" id="33178"/>
    <lineage>
        <taxon>Eukaryota</taxon>
        <taxon>Fungi</taxon>
        <taxon>Dikarya</taxon>
        <taxon>Ascomycota</taxon>
        <taxon>Pezizomycotina</taxon>
        <taxon>Eurotiomycetes</taxon>
        <taxon>Eurotiomycetidae</taxon>
        <taxon>Eurotiales</taxon>
        <taxon>Aspergillaceae</taxon>
        <taxon>Aspergillus</taxon>
        <taxon>Aspergillus subgen. Circumdati</taxon>
    </lineage>
</organism>
<evidence type="ECO:0000256" key="2">
    <source>
        <dbReference type="ARBA" id="ARBA00038334"/>
    </source>
</evidence>
<comment type="caution">
    <text evidence="4">The sequence shown here is derived from an EMBL/GenBank/DDBJ whole genome shotgun (WGS) entry which is preliminary data.</text>
</comment>
<evidence type="ECO:0000313" key="5">
    <source>
        <dbReference type="Proteomes" id="UP000452235"/>
    </source>
</evidence>
<sequence>MSDVDKINVRGDPRVERRSASVNGKTYSYLYSVPDSGKYRATIFLIHGFPDLSMAWRYQIPMLRDKGLRIVAPDCLGYGQTVRTPMPRTLDTAHSRSQDAPDAVEPYSHKNCADDIKELAAQLGASKIIVGGHDWGAFLAYRVALWHPELVTHVFTVCVPYAPPIKTYMPIEEMVAKITPHFGYQVQFIRGELERLRSKEEMKLFLSTLYGGRTADGEFAFDVHDGVLVDKMVRVQPSRLLSEEELDYYASEFARHGLHGPFNWYRTREVNYRDELPILDRRIMAPVLFIQALRDAALPPHLGKGMMKSIPHLAFKQVDTAHWALWERPKEVNEIISWWLEEVVFKDPRDLKL</sequence>
<dbReference type="InterPro" id="IPR000639">
    <property type="entry name" value="Epox_hydrolase-like"/>
</dbReference>
<accession>A0A5M3ZE27</accession>
<dbReference type="Gene3D" id="3.40.50.1820">
    <property type="entry name" value="alpha/beta hydrolase"/>
    <property type="match status" value="1"/>
</dbReference>